<feature type="domain" description="Helicase ATP-binding" evidence="8">
    <location>
        <begin position="259"/>
        <end position="439"/>
    </location>
</feature>
<name>A0ABP9VFQ4_9DEIO</name>
<dbReference type="EMBL" id="BAABRN010000083">
    <property type="protein sequence ID" value="GAA5504054.1"/>
    <property type="molecule type" value="Genomic_DNA"/>
</dbReference>
<dbReference type="InterPro" id="IPR012337">
    <property type="entry name" value="RNaseH-like_sf"/>
</dbReference>
<evidence type="ECO:0000259" key="8">
    <source>
        <dbReference type="PROSITE" id="PS51192"/>
    </source>
</evidence>
<evidence type="ECO:0000259" key="9">
    <source>
        <dbReference type="PROSITE" id="PS51194"/>
    </source>
</evidence>
<dbReference type="InterPro" id="IPR011545">
    <property type="entry name" value="DEAD/DEAH_box_helicase_dom"/>
</dbReference>
<evidence type="ECO:0000256" key="4">
    <source>
        <dbReference type="ARBA" id="ARBA00023125"/>
    </source>
</evidence>
<keyword evidence="3" id="KW-0067">ATP-binding</keyword>
<dbReference type="RefSeq" id="WP_353544019.1">
    <property type="nucleotide sequence ID" value="NZ_BAABRN010000083.1"/>
</dbReference>
<dbReference type="Pfam" id="PF00270">
    <property type="entry name" value="DEAD"/>
    <property type="match status" value="1"/>
</dbReference>
<proteinExistence type="inferred from homology"/>
<evidence type="ECO:0000256" key="3">
    <source>
        <dbReference type="ARBA" id="ARBA00022840"/>
    </source>
</evidence>
<dbReference type="InterPro" id="IPR027417">
    <property type="entry name" value="P-loop_NTPase"/>
</dbReference>
<sequence length="888" mass="100097">MSLTKGLAIDLEFTEVGFSHGALVHANSEVRFTEANLADVGHILRSVPLIVGHNIRRFDLPQLAALLHEPLDLPESHLLDTLELAALLWPGRPTQALEKLYRQTQVANDPVADCREALNIVQSALYAAQAVPAIIRYWIHRLLPDGALKSFFPEGVEDWEPVRERLGEEFAEGLRTYLGALVPGNVDHLGALVFLHWSLQRHDPSHRRPAWVEQTFPSFLEAEQSVGKLELTREKLTAELREIYGEGYDFREGQFEIVHALLAGEVAPLGLLPTGGGKSLTFQFPALLLSRIYRSLSIIVSPLTALMEDQVINLQVQLPAWAERVAYLTGNQTPDEQRAVLDGVWEGRIDLLYVSPERLRNPGMQKLLTHRKPALWVLDEAHTFSQWGMDFRPDFMRIARAIRDIHQGSPPPLLGMVTATATTRVCRDLEEKLVTALGGLLQRPMRQVPDQLEFQWRTEIKTEVIRLPFSERLAAIRQRLVERRGEGVAIVYVQSRKLAELYAEQLGEDFRAAFFHGGMAPKRKQQTLEAFKEGTLDVVVATNAFGMGIDRAGIHSVFHAGPPSTPEAYLQEIGRVARKEDEKGRATLYWDEQDFQFAFEFEKQSRIGNSKNLLACWEIVRGRLKEDPTRRWVSSYEFGSALSQTDPDDLTTQARVALYALEAYDLVQEGESQPARLYLRISQGTGDLGEEGRRLWEVLKRQNLQLGYEIAMDVREASLLAAIKPNKVVTGARQLVKAGYARWSYELTIRARKNVRSRLERAGTSLRALLEQLDANPDADLSLLHVQAIREDLAARRKTAQLELALKAFAALGLARYRLNGSCATLEPSGDAPPRSQWSSFALRRFDTLQAVWSSLEAALNEQGSDWGCLGKTYFQLRRNTMFDLLEF</sequence>
<keyword evidence="10" id="KW-0378">Hydrolase</keyword>
<comment type="similarity">
    <text evidence="1">Belongs to the helicase family. RecQ subfamily.</text>
</comment>
<protein>
    <recommendedName>
        <fullName evidence="7">DNA 3'-5' helicase</fullName>
        <ecNumber evidence="7">5.6.2.4</ecNumber>
    </recommendedName>
</protein>
<dbReference type="Proteomes" id="UP001458946">
    <property type="component" value="Unassembled WGS sequence"/>
</dbReference>
<dbReference type="Gene3D" id="3.40.50.300">
    <property type="entry name" value="P-loop containing nucleotide triphosphate hydrolases"/>
    <property type="match status" value="2"/>
</dbReference>
<gene>
    <name evidence="10" type="primary">deaD_3</name>
    <name evidence="10" type="ORF">Dxin01_03822</name>
</gene>
<evidence type="ECO:0000256" key="6">
    <source>
        <dbReference type="ARBA" id="ARBA00034617"/>
    </source>
</evidence>
<dbReference type="PROSITE" id="PS51194">
    <property type="entry name" value="HELICASE_CTER"/>
    <property type="match status" value="1"/>
</dbReference>
<evidence type="ECO:0000313" key="11">
    <source>
        <dbReference type="Proteomes" id="UP001458946"/>
    </source>
</evidence>
<dbReference type="GO" id="GO:0004386">
    <property type="term" value="F:helicase activity"/>
    <property type="evidence" value="ECO:0007669"/>
    <property type="project" value="UniProtKB-KW"/>
</dbReference>
<dbReference type="SUPFAM" id="SSF52540">
    <property type="entry name" value="P-loop containing nucleoside triphosphate hydrolases"/>
    <property type="match status" value="1"/>
</dbReference>
<keyword evidence="10" id="KW-0347">Helicase</keyword>
<keyword evidence="5" id="KW-0413">Isomerase</keyword>
<evidence type="ECO:0000256" key="1">
    <source>
        <dbReference type="ARBA" id="ARBA00005446"/>
    </source>
</evidence>
<keyword evidence="11" id="KW-1185">Reference proteome</keyword>
<dbReference type="InterPro" id="IPR036397">
    <property type="entry name" value="RNaseH_sf"/>
</dbReference>
<feature type="domain" description="Helicase C-terminal" evidence="9">
    <location>
        <begin position="475"/>
        <end position="637"/>
    </location>
</feature>
<evidence type="ECO:0000256" key="5">
    <source>
        <dbReference type="ARBA" id="ARBA00023235"/>
    </source>
</evidence>
<dbReference type="SMART" id="SM00490">
    <property type="entry name" value="HELICc"/>
    <property type="match status" value="1"/>
</dbReference>
<organism evidence="10 11">
    <name type="scientific">Deinococcus xinjiangensis</name>
    <dbReference type="NCBI Taxonomy" id="457454"/>
    <lineage>
        <taxon>Bacteria</taxon>
        <taxon>Thermotogati</taxon>
        <taxon>Deinococcota</taxon>
        <taxon>Deinococci</taxon>
        <taxon>Deinococcales</taxon>
        <taxon>Deinococcaceae</taxon>
        <taxon>Deinococcus</taxon>
    </lineage>
</organism>
<dbReference type="Pfam" id="PF00271">
    <property type="entry name" value="Helicase_C"/>
    <property type="match status" value="1"/>
</dbReference>
<dbReference type="SMART" id="SM00487">
    <property type="entry name" value="DEXDc"/>
    <property type="match status" value="1"/>
</dbReference>
<keyword evidence="4" id="KW-0238">DNA-binding</keyword>
<dbReference type="InterPro" id="IPR014001">
    <property type="entry name" value="Helicase_ATP-bd"/>
</dbReference>
<dbReference type="InterPro" id="IPR001650">
    <property type="entry name" value="Helicase_C-like"/>
</dbReference>
<dbReference type="PANTHER" id="PTHR13710">
    <property type="entry name" value="DNA HELICASE RECQ FAMILY MEMBER"/>
    <property type="match status" value="1"/>
</dbReference>
<dbReference type="SUPFAM" id="SSF53098">
    <property type="entry name" value="Ribonuclease H-like"/>
    <property type="match status" value="1"/>
</dbReference>
<evidence type="ECO:0000256" key="2">
    <source>
        <dbReference type="ARBA" id="ARBA00022741"/>
    </source>
</evidence>
<dbReference type="EC" id="5.6.2.4" evidence="7"/>
<evidence type="ECO:0000313" key="10">
    <source>
        <dbReference type="EMBL" id="GAA5504054.1"/>
    </source>
</evidence>
<comment type="catalytic activity">
    <reaction evidence="6">
        <text>Couples ATP hydrolysis with the unwinding of duplex DNA by translocating in the 3'-5' direction.</text>
        <dbReference type="EC" id="5.6.2.4"/>
    </reaction>
</comment>
<dbReference type="PROSITE" id="PS51192">
    <property type="entry name" value="HELICASE_ATP_BIND_1"/>
    <property type="match status" value="1"/>
</dbReference>
<dbReference type="PANTHER" id="PTHR13710:SF105">
    <property type="entry name" value="ATP-DEPENDENT DNA HELICASE Q1"/>
    <property type="match status" value="1"/>
</dbReference>
<keyword evidence="2" id="KW-0547">Nucleotide-binding</keyword>
<dbReference type="Gene3D" id="3.30.420.10">
    <property type="entry name" value="Ribonuclease H-like superfamily/Ribonuclease H"/>
    <property type="match status" value="1"/>
</dbReference>
<evidence type="ECO:0000256" key="7">
    <source>
        <dbReference type="ARBA" id="ARBA00034808"/>
    </source>
</evidence>
<reference evidence="10 11" key="1">
    <citation type="submission" date="2024-02" db="EMBL/GenBank/DDBJ databases">
        <title>Deinococcus xinjiangensis NBRC 107630.</title>
        <authorList>
            <person name="Ichikawa N."/>
            <person name="Katano-Makiyama Y."/>
            <person name="Hidaka K."/>
        </authorList>
    </citation>
    <scope>NUCLEOTIDE SEQUENCE [LARGE SCALE GENOMIC DNA]</scope>
    <source>
        <strain evidence="10 11">NBRC 107630</strain>
    </source>
</reference>
<comment type="caution">
    <text evidence="10">The sequence shown here is derived from an EMBL/GenBank/DDBJ whole genome shotgun (WGS) entry which is preliminary data.</text>
</comment>
<accession>A0ABP9VFQ4</accession>